<comment type="catalytic activity">
    <reaction evidence="8">
        <text>(6S)-5-methyl-5,6,7,8-tetrahydrofolate + NAD(+) = (6R)-5,10-methylene-5,6,7,8-tetrahydrofolate + NADH + H(+)</text>
        <dbReference type="Rhea" id="RHEA:19821"/>
        <dbReference type="ChEBI" id="CHEBI:15378"/>
        <dbReference type="ChEBI" id="CHEBI:15636"/>
        <dbReference type="ChEBI" id="CHEBI:18608"/>
        <dbReference type="ChEBI" id="CHEBI:57540"/>
        <dbReference type="ChEBI" id="CHEBI:57945"/>
        <dbReference type="EC" id="1.5.1.54"/>
    </reaction>
    <physiologicalReaction direction="right-to-left" evidence="8">
        <dbReference type="Rhea" id="RHEA:19823"/>
    </physiologicalReaction>
</comment>
<dbReference type="Proteomes" id="UP000705867">
    <property type="component" value="Unassembled WGS sequence"/>
</dbReference>
<keyword evidence="4 9" id="KW-0285">Flavoprotein</keyword>
<evidence type="ECO:0000313" key="11">
    <source>
        <dbReference type="Proteomes" id="UP000705867"/>
    </source>
</evidence>
<evidence type="ECO:0000256" key="8">
    <source>
        <dbReference type="ARBA" id="ARBA00048628"/>
    </source>
</evidence>
<dbReference type="GO" id="GO:0106312">
    <property type="term" value="F:methylenetetrahydrofolate reductase (NADH) activity"/>
    <property type="evidence" value="ECO:0007669"/>
    <property type="project" value="UniProtKB-EC"/>
</dbReference>
<protein>
    <recommendedName>
        <fullName evidence="9">Methylenetetrahydrofolate reductase</fullName>
    </recommendedName>
</protein>
<keyword evidence="5 9" id="KW-0274">FAD</keyword>
<evidence type="ECO:0000256" key="1">
    <source>
        <dbReference type="ARBA" id="ARBA00001974"/>
    </source>
</evidence>
<gene>
    <name evidence="10" type="ORF">K8I29_02205</name>
</gene>
<sequence length="300" mass="32726">MTFKEKLRSGEFVVTTDVIPPKGTAVYKTVKGIELLKGRVDAINVADMPGANMRMGALAACVKIREMGIEPIMQITCRDRNRISLQSELLSAYALGVRNILCLRGDEATDSDNPGTKPVFDFDSVQLLAAARNLEKGFDMGGKRLDGIPNFCLGAVLDPGAAKPQEEIGKARLKAEAGAEFLQTQPIFDVDRYVRFLEGVAFLDIPVFAGVFILKSAASARFMNKNVAGVHIPESILQELEKGDVEKRSIDITVRLVRELAAVCSGVHLMMTTPWHDRIPRILDEAEITGRKNRTAGAVG</sequence>
<dbReference type="GO" id="GO:0071949">
    <property type="term" value="F:FAD binding"/>
    <property type="evidence" value="ECO:0007669"/>
    <property type="project" value="TreeGrafter"/>
</dbReference>
<dbReference type="PANTHER" id="PTHR45754:SF3">
    <property type="entry name" value="METHYLENETETRAHYDROFOLATE REDUCTASE (NADPH)"/>
    <property type="match status" value="1"/>
</dbReference>
<comment type="caution">
    <text evidence="10">The sequence shown here is derived from an EMBL/GenBank/DDBJ whole genome shotgun (WGS) entry which is preliminary data.</text>
</comment>
<dbReference type="GO" id="GO:0005829">
    <property type="term" value="C:cytosol"/>
    <property type="evidence" value="ECO:0007669"/>
    <property type="project" value="TreeGrafter"/>
</dbReference>
<evidence type="ECO:0000256" key="7">
    <source>
        <dbReference type="ARBA" id="ARBA00034478"/>
    </source>
</evidence>
<dbReference type="Gene3D" id="3.20.20.220">
    <property type="match status" value="1"/>
</dbReference>
<evidence type="ECO:0000256" key="9">
    <source>
        <dbReference type="RuleBase" id="RU003862"/>
    </source>
</evidence>
<evidence type="ECO:0000256" key="3">
    <source>
        <dbReference type="ARBA" id="ARBA00006743"/>
    </source>
</evidence>
<evidence type="ECO:0000256" key="2">
    <source>
        <dbReference type="ARBA" id="ARBA00004777"/>
    </source>
</evidence>
<organism evidence="10 11">
    <name type="scientific">Candidatus Nitrobium versatile</name>
    <dbReference type="NCBI Taxonomy" id="2884831"/>
    <lineage>
        <taxon>Bacteria</taxon>
        <taxon>Pseudomonadati</taxon>
        <taxon>Nitrospirota</taxon>
        <taxon>Nitrospiria</taxon>
        <taxon>Nitrospirales</taxon>
        <taxon>Nitrospiraceae</taxon>
        <taxon>Candidatus Nitrobium</taxon>
    </lineage>
</organism>
<name>A0A953LVM1_9BACT</name>
<dbReference type="InterPro" id="IPR029041">
    <property type="entry name" value="FAD-linked_oxidoreductase-like"/>
</dbReference>
<dbReference type="AlphaFoldDB" id="A0A953LVM1"/>
<dbReference type="PANTHER" id="PTHR45754">
    <property type="entry name" value="METHYLENETETRAHYDROFOLATE REDUCTASE"/>
    <property type="match status" value="1"/>
</dbReference>
<dbReference type="GO" id="GO:0009086">
    <property type="term" value="P:methionine biosynthetic process"/>
    <property type="evidence" value="ECO:0007669"/>
    <property type="project" value="TreeGrafter"/>
</dbReference>
<proteinExistence type="inferred from homology"/>
<accession>A0A953LVM1</accession>
<dbReference type="EMBL" id="JAIOIV010000017">
    <property type="protein sequence ID" value="MBZ0155011.1"/>
    <property type="molecule type" value="Genomic_DNA"/>
</dbReference>
<reference evidence="10" key="1">
    <citation type="journal article" date="2021" name="bioRxiv">
        <title>Unraveling nitrogen, sulfur and carbon metabolic pathways and microbial community transcriptional responses to substrate deprivation and toxicity stresses in a bioreactor mimicking anoxic brackish coastal sediment conditions.</title>
        <authorList>
            <person name="Martins P.D."/>
            <person name="Echeveste M.J."/>
            <person name="Arshad A."/>
            <person name="Kurth J."/>
            <person name="Ouboter H."/>
            <person name="Jetten M.S.M."/>
            <person name="Welte C.U."/>
        </authorList>
    </citation>
    <scope>NUCLEOTIDE SEQUENCE</scope>
    <source>
        <strain evidence="10">MAG_39</strain>
    </source>
</reference>
<comment type="cofactor">
    <cofactor evidence="1 9">
        <name>FAD</name>
        <dbReference type="ChEBI" id="CHEBI:57692"/>
    </cofactor>
</comment>
<dbReference type="GO" id="GO:0035999">
    <property type="term" value="P:tetrahydrofolate interconversion"/>
    <property type="evidence" value="ECO:0007669"/>
    <property type="project" value="TreeGrafter"/>
</dbReference>
<dbReference type="InterPro" id="IPR003171">
    <property type="entry name" value="Mehydrof_redctse-like"/>
</dbReference>
<dbReference type="SUPFAM" id="SSF51730">
    <property type="entry name" value="FAD-linked oxidoreductase"/>
    <property type="match status" value="1"/>
</dbReference>
<reference evidence="10" key="2">
    <citation type="submission" date="2021-08" db="EMBL/GenBank/DDBJ databases">
        <authorList>
            <person name="Dalcin Martins P."/>
        </authorList>
    </citation>
    <scope>NUCLEOTIDE SEQUENCE</scope>
    <source>
        <strain evidence="10">MAG_39</strain>
    </source>
</reference>
<comment type="pathway">
    <text evidence="2 9">One-carbon metabolism; tetrahydrofolate interconversion.</text>
</comment>
<keyword evidence="6 9" id="KW-0560">Oxidoreductase</keyword>
<dbReference type="Pfam" id="PF02219">
    <property type="entry name" value="MTHFR"/>
    <property type="match status" value="1"/>
</dbReference>
<dbReference type="CDD" id="cd00537">
    <property type="entry name" value="MTHFR"/>
    <property type="match status" value="1"/>
</dbReference>
<comment type="similarity">
    <text evidence="3 9">Belongs to the methylenetetrahydrofolate reductase family.</text>
</comment>
<evidence type="ECO:0000256" key="5">
    <source>
        <dbReference type="ARBA" id="ARBA00022827"/>
    </source>
</evidence>
<comment type="pathway">
    <text evidence="7">Amino-acid biosynthesis; L-methionine biosynthesis via de novo pathway.</text>
</comment>
<evidence type="ECO:0000256" key="4">
    <source>
        <dbReference type="ARBA" id="ARBA00022630"/>
    </source>
</evidence>
<evidence type="ECO:0000256" key="6">
    <source>
        <dbReference type="ARBA" id="ARBA00023002"/>
    </source>
</evidence>
<evidence type="ECO:0000313" key="10">
    <source>
        <dbReference type="EMBL" id="MBZ0155011.1"/>
    </source>
</evidence>